<feature type="domain" description="Glucosamine/galactosamine-6-phosphate isomerase" evidence="8">
    <location>
        <begin position="22"/>
        <end position="234"/>
    </location>
</feature>
<accession>A0ABN0MS68</accession>
<dbReference type="Gene3D" id="3.40.50.1360">
    <property type="match status" value="1"/>
</dbReference>
<evidence type="ECO:0000313" key="10">
    <source>
        <dbReference type="Proteomes" id="UP000014821"/>
    </source>
</evidence>
<dbReference type="InterPro" id="IPR005900">
    <property type="entry name" value="6-phosphogluconolactonase_DevB"/>
</dbReference>
<comment type="catalytic activity">
    <reaction evidence="1 7">
        <text>6-phospho-D-glucono-1,5-lactone + H2O = 6-phospho-D-gluconate + H(+)</text>
        <dbReference type="Rhea" id="RHEA:12556"/>
        <dbReference type="ChEBI" id="CHEBI:15377"/>
        <dbReference type="ChEBI" id="CHEBI:15378"/>
        <dbReference type="ChEBI" id="CHEBI:57955"/>
        <dbReference type="ChEBI" id="CHEBI:58759"/>
        <dbReference type="EC" id="3.1.1.31"/>
    </reaction>
</comment>
<dbReference type="EMBL" id="ATND01000002">
    <property type="protein sequence ID" value="EPP38276.1"/>
    <property type="molecule type" value="Genomic_DNA"/>
</dbReference>
<keyword evidence="7 9" id="KW-0378">Hydrolase</keyword>
<dbReference type="EC" id="3.1.1.31" evidence="5 7"/>
<dbReference type="InterPro" id="IPR037171">
    <property type="entry name" value="NagB/RpiA_transferase-like"/>
</dbReference>
<dbReference type="InterPro" id="IPR039104">
    <property type="entry name" value="6PGL"/>
</dbReference>
<gene>
    <name evidence="7 9" type="primary">pgl</name>
    <name evidence="9" type="ORF">CP10881SC42_0752</name>
</gene>
<evidence type="ECO:0000313" key="9">
    <source>
        <dbReference type="EMBL" id="EPP38276.1"/>
    </source>
</evidence>
<dbReference type="RefSeq" id="WP_020356236.1">
    <property type="nucleotide sequence ID" value="NZ_KE360587.1"/>
</dbReference>
<dbReference type="PANTHER" id="PTHR11054:SF0">
    <property type="entry name" value="6-PHOSPHOGLUCONOLACTONASE"/>
    <property type="match status" value="1"/>
</dbReference>
<dbReference type="CDD" id="cd01400">
    <property type="entry name" value="6PGL"/>
    <property type="match status" value="1"/>
</dbReference>
<sequence>MATLVNFNNIHKILLTKKRELFIDLASQDWIVTANKSIQQNNAFYVALSGGSTPLAIFKNIIENKEKLLYPSRIFLFWGDERNVPPTSKDSNYGQAMSLLGELNIPEDHVFRMPVEDPEGDSKYQEIIETVIPQASFDMIMLGVGEDGHTLSLFPNTQAVQENTRLVVFNDVPQLNTKRMTLTLPIVRKAKHIVVYVQGENKKKIIKTLFSQSRDCVSPYPIEMISQGESPLFWILSPDAYELSDFDSISSLHKLDIV</sequence>
<evidence type="ECO:0000256" key="2">
    <source>
        <dbReference type="ARBA" id="ARBA00002681"/>
    </source>
</evidence>
<dbReference type="InterPro" id="IPR006148">
    <property type="entry name" value="Glc/Gal-6P_isomerase"/>
</dbReference>
<reference evidence="9" key="1">
    <citation type="submission" date="2013-04" db="EMBL/GenBank/DDBJ databases">
        <title>Genome sequence of Chlamydia psittaci 10_881_SC42.</title>
        <authorList>
            <person name="Huot-Creasy H."/>
            <person name="McCracken C.L."/>
            <person name="Humphries M."/>
            <person name="Sachse K."/>
            <person name="Laroucau K."/>
            <person name="Bavoil P."/>
            <person name="Myers G.S."/>
        </authorList>
    </citation>
    <scope>NUCLEOTIDE SEQUENCE [LARGE SCALE GENOMIC DNA]</scope>
    <source>
        <strain evidence="9">10_881_SC42</strain>
    </source>
</reference>
<dbReference type="GO" id="GO:0017057">
    <property type="term" value="F:6-phosphogluconolactonase activity"/>
    <property type="evidence" value="ECO:0007669"/>
    <property type="project" value="UniProtKB-EC"/>
</dbReference>
<evidence type="ECO:0000256" key="5">
    <source>
        <dbReference type="ARBA" id="ARBA00013198"/>
    </source>
</evidence>
<evidence type="ECO:0000256" key="6">
    <source>
        <dbReference type="ARBA" id="ARBA00020337"/>
    </source>
</evidence>
<evidence type="ECO:0000256" key="3">
    <source>
        <dbReference type="ARBA" id="ARBA00004961"/>
    </source>
</evidence>
<evidence type="ECO:0000259" key="8">
    <source>
        <dbReference type="Pfam" id="PF01182"/>
    </source>
</evidence>
<dbReference type="SUPFAM" id="SSF100950">
    <property type="entry name" value="NagB/RpiA/CoA transferase-like"/>
    <property type="match status" value="1"/>
</dbReference>
<evidence type="ECO:0000256" key="4">
    <source>
        <dbReference type="ARBA" id="ARBA00010662"/>
    </source>
</evidence>
<organism evidence="9 10">
    <name type="scientific">Chlamydia avium</name>
    <dbReference type="NCBI Taxonomy" id="1457141"/>
    <lineage>
        <taxon>Bacteria</taxon>
        <taxon>Pseudomonadati</taxon>
        <taxon>Chlamydiota</taxon>
        <taxon>Chlamydiia</taxon>
        <taxon>Chlamydiales</taxon>
        <taxon>Chlamydiaceae</taxon>
        <taxon>Chlamydia/Chlamydophila group</taxon>
        <taxon>Chlamydia</taxon>
    </lineage>
</organism>
<proteinExistence type="inferred from homology"/>
<comment type="similarity">
    <text evidence="4 7">Belongs to the glucosamine/galactosamine-6-phosphate isomerase family. 6-phosphogluconolactonase subfamily.</text>
</comment>
<dbReference type="NCBIfam" id="TIGR01198">
    <property type="entry name" value="pgl"/>
    <property type="match status" value="1"/>
</dbReference>
<dbReference type="Proteomes" id="UP000014821">
    <property type="component" value="Unassembled WGS sequence"/>
</dbReference>
<evidence type="ECO:0000256" key="7">
    <source>
        <dbReference type="RuleBase" id="RU365095"/>
    </source>
</evidence>
<dbReference type="PANTHER" id="PTHR11054">
    <property type="entry name" value="6-PHOSPHOGLUCONOLACTONASE"/>
    <property type="match status" value="1"/>
</dbReference>
<keyword evidence="10" id="KW-1185">Reference proteome</keyword>
<name>A0ABN0MS68_9CHLA</name>
<dbReference type="Pfam" id="PF01182">
    <property type="entry name" value="Glucosamine_iso"/>
    <property type="match status" value="1"/>
</dbReference>
<comment type="caution">
    <text evidence="9">The sequence shown here is derived from an EMBL/GenBank/DDBJ whole genome shotgun (WGS) entry which is preliminary data.</text>
</comment>
<protein>
    <recommendedName>
        <fullName evidence="6 7">6-phosphogluconolactonase</fullName>
        <shortName evidence="7">6PGL</shortName>
        <ecNumber evidence="5 7">3.1.1.31</ecNumber>
    </recommendedName>
</protein>
<evidence type="ECO:0000256" key="1">
    <source>
        <dbReference type="ARBA" id="ARBA00000832"/>
    </source>
</evidence>
<comment type="pathway">
    <text evidence="3 7">Carbohydrate degradation; pentose phosphate pathway; D-ribulose 5-phosphate from D-glucose 6-phosphate (oxidative stage): step 2/3.</text>
</comment>
<comment type="function">
    <text evidence="2 7">Hydrolysis of 6-phosphogluconolactone to 6-phosphogluconate.</text>
</comment>